<sequence>MAVFDVKSERSDRNAVLHIDEIAQYQTRKCINSNEFVWRILPFPIHELCPADVHLIVHLENGQGVYFTAANIQQIAPNPPATTINLQRSVDNDGKHLFTNREQISNQLAMPSPNRSAAASFDIELHRKQNYNTTDLFSYVQSNIPKLTFEQKGIYDQIMRTVNEEVGKIFLLDAPG</sequence>
<organism evidence="3">
    <name type="scientific">Onchocerca ochengi</name>
    <name type="common">Filarial nematode worm</name>
    <dbReference type="NCBI Taxonomy" id="42157"/>
    <lineage>
        <taxon>Eukaryota</taxon>
        <taxon>Metazoa</taxon>
        <taxon>Ecdysozoa</taxon>
        <taxon>Nematoda</taxon>
        <taxon>Chromadorea</taxon>
        <taxon>Rhabditida</taxon>
        <taxon>Spirurina</taxon>
        <taxon>Spiruromorpha</taxon>
        <taxon>Filarioidea</taxon>
        <taxon>Onchocercidae</taxon>
        <taxon>Onchocerca</taxon>
    </lineage>
</organism>
<evidence type="ECO:0000313" key="1">
    <source>
        <dbReference type="EMBL" id="VDK75242.1"/>
    </source>
</evidence>
<name>A0A182EA50_ONCOC</name>
<keyword evidence="2" id="KW-1185">Reference proteome</keyword>
<accession>A0A182EA50</accession>
<dbReference type="AlphaFoldDB" id="A0A182EA50"/>
<proteinExistence type="predicted"/>
<dbReference type="WBParaSite" id="nOo.2.0.1.t04920-RA">
    <property type="protein sequence ID" value="nOo.2.0.1.t04920-RA"/>
    <property type="gene ID" value="nOo.2.0.1.g04920"/>
</dbReference>
<evidence type="ECO:0000313" key="3">
    <source>
        <dbReference type="WBParaSite" id="nOo.2.0.1.t04920-RA"/>
    </source>
</evidence>
<reference evidence="1 2" key="2">
    <citation type="submission" date="2018-08" db="EMBL/GenBank/DDBJ databases">
        <authorList>
            <person name="Laetsch R D."/>
            <person name="Stevens L."/>
            <person name="Kumar S."/>
            <person name="Blaxter L. M."/>
        </authorList>
    </citation>
    <scope>NUCLEOTIDE SEQUENCE [LARGE SCALE GENOMIC DNA]</scope>
</reference>
<gene>
    <name evidence="1" type="ORF">NOO_LOCUS4920</name>
</gene>
<reference evidence="3" key="1">
    <citation type="submission" date="2016-06" db="UniProtKB">
        <authorList>
            <consortium name="WormBaseParasite"/>
        </authorList>
    </citation>
    <scope>IDENTIFICATION</scope>
</reference>
<dbReference type="EMBL" id="UYRW01001208">
    <property type="protein sequence ID" value="VDK75242.1"/>
    <property type="molecule type" value="Genomic_DNA"/>
</dbReference>
<dbReference type="OrthoDB" id="10055660at2759"/>
<evidence type="ECO:0000313" key="2">
    <source>
        <dbReference type="Proteomes" id="UP000271087"/>
    </source>
</evidence>
<dbReference type="Proteomes" id="UP000271087">
    <property type="component" value="Unassembled WGS sequence"/>
</dbReference>
<protein>
    <submittedName>
        <fullName evidence="3">ATP-dependent DNA helicase</fullName>
    </submittedName>
</protein>